<dbReference type="Gene3D" id="3.40.50.1450">
    <property type="entry name" value="HybD-like"/>
    <property type="match status" value="1"/>
</dbReference>
<proteinExistence type="predicted"/>
<dbReference type="EMBL" id="LBUU01000008">
    <property type="protein sequence ID" value="KKQ69963.1"/>
    <property type="molecule type" value="Genomic_DNA"/>
</dbReference>
<name>A0A0G0JQU7_9BACT</name>
<accession>A0A0G0JQU7</accession>
<dbReference type="SUPFAM" id="SSF53163">
    <property type="entry name" value="HybD-like"/>
    <property type="match status" value="1"/>
</dbReference>
<dbReference type="InterPro" id="IPR023430">
    <property type="entry name" value="Pept_HybD-like_dom_sf"/>
</dbReference>
<evidence type="ECO:0000313" key="1">
    <source>
        <dbReference type="EMBL" id="KKQ69963.1"/>
    </source>
</evidence>
<dbReference type="AlphaFoldDB" id="A0A0G0JQU7"/>
<sequence>MQNKLTIYYSGNELMDDDAMPFRLLPGLLKKFPNIDFVHHDPSENLPVNDNNNIYDLIIIDTVAGIDKVIAITDIDQLQTDSVYSPHDWDLALNLKLLVKLGKIKKFLIIGVPGVGEVDELVDSVEDIIVKYCHILSVIPA</sequence>
<reference evidence="1" key="1">
    <citation type="journal article" date="2015" name="Nature">
        <title>rRNA introns, odd ribosomes, and small enigmatic genomes across a large radiation of phyla.</title>
        <authorList>
            <person name="Brown C.T."/>
            <person name="Hug L.A."/>
            <person name="Thomas B.C."/>
            <person name="Sharon I."/>
            <person name="Castelle C.J."/>
            <person name="Singh A."/>
            <person name="Wilkins M.J."/>
            <person name="Williams K.H."/>
            <person name="Banfield J.F."/>
        </authorList>
    </citation>
    <scope>NUCLEOTIDE SEQUENCE [LARGE SCALE GENOMIC DNA]</scope>
</reference>
<evidence type="ECO:0008006" key="3">
    <source>
        <dbReference type="Google" id="ProtNLM"/>
    </source>
</evidence>
<protein>
    <recommendedName>
        <fullName evidence="3">Hydrogenase maturation protease</fullName>
    </recommendedName>
</protein>
<comment type="caution">
    <text evidence="1">The sequence shown here is derived from an EMBL/GenBank/DDBJ whole genome shotgun (WGS) entry which is preliminary data.</text>
</comment>
<gene>
    <name evidence="1" type="ORF">US91_C0008G0083</name>
</gene>
<evidence type="ECO:0000313" key="2">
    <source>
        <dbReference type="Proteomes" id="UP000034022"/>
    </source>
</evidence>
<dbReference type="Proteomes" id="UP000034022">
    <property type="component" value="Unassembled WGS sequence"/>
</dbReference>
<organism evidence="1 2">
    <name type="scientific">Candidatus Falkowbacteria bacterium GW2011_GWE1_38_31</name>
    <dbReference type="NCBI Taxonomy" id="1618638"/>
    <lineage>
        <taxon>Bacteria</taxon>
        <taxon>Candidatus Falkowiibacteriota</taxon>
    </lineage>
</organism>